<name>A0ABD4T3B7_9CYAN</name>
<proteinExistence type="predicted"/>
<gene>
    <name evidence="1" type="ORF">QQ91_0009560</name>
</gene>
<protein>
    <submittedName>
        <fullName evidence="1">DUF2949 domain-containing protein</fullName>
    </submittedName>
</protein>
<reference evidence="1 2" key="1">
    <citation type="journal article" date="2015" name="Genome Announc.">
        <title>Draft Genome Sequence of Filamentous Marine Cyanobacterium Lyngbya confervoides Strain BDU141951.</title>
        <authorList>
            <person name="Chandrababunaidu M.M."/>
            <person name="Sen D."/>
            <person name="Tripathy S."/>
        </authorList>
    </citation>
    <scope>NUCLEOTIDE SEQUENCE [LARGE SCALE GENOMIC DNA]</scope>
    <source>
        <strain evidence="1 2">BDU141951</strain>
    </source>
</reference>
<accession>A0ABD4T3B7</accession>
<evidence type="ECO:0000313" key="1">
    <source>
        <dbReference type="EMBL" id="MCM1983069.1"/>
    </source>
</evidence>
<dbReference type="InterPro" id="IPR021336">
    <property type="entry name" value="DUF2949"/>
</dbReference>
<comment type="caution">
    <text evidence="1">The sequence shown here is derived from an EMBL/GenBank/DDBJ whole genome shotgun (WGS) entry which is preliminary data.</text>
</comment>
<sequence>MSTHQSLLQKLLKFLENEIGLESRAIDLALREVQFPFQIPVSLWQYGLISLDEVSRIWNWVDSTGESDYFPSGHHG</sequence>
<keyword evidence="2" id="KW-1185">Reference proteome</keyword>
<dbReference type="Proteomes" id="UP000031561">
    <property type="component" value="Unassembled WGS sequence"/>
</dbReference>
<organism evidence="1 2">
    <name type="scientific">Lyngbya confervoides BDU141951</name>
    <dbReference type="NCBI Taxonomy" id="1574623"/>
    <lineage>
        <taxon>Bacteria</taxon>
        <taxon>Bacillati</taxon>
        <taxon>Cyanobacteriota</taxon>
        <taxon>Cyanophyceae</taxon>
        <taxon>Oscillatoriophycideae</taxon>
        <taxon>Oscillatoriales</taxon>
        <taxon>Microcoleaceae</taxon>
        <taxon>Lyngbya</taxon>
    </lineage>
</organism>
<dbReference type="RefSeq" id="WP_166281899.1">
    <property type="nucleotide sequence ID" value="NZ_JTHE03000054.1"/>
</dbReference>
<dbReference type="AlphaFoldDB" id="A0ABD4T3B7"/>
<dbReference type="Pfam" id="PF11165">
    <property type="entry name" value="DUF2949"/>
    <property type="match status" value="1"/>
</dbReference>
<evidence type="ECO:0000313" key="2">
    <source>
        <dbReference type="Proteomes" id="UP000031561"/>
    </source>
</evidence>
<dbReference type="EMBL" id="JTHE03000054">
    <property type="protein sequence ID" value="MCM1983069.1"/>
    <property type="molecule type" value="Genomic_DNA"/>
</dbReference>